<organism evidence="1 2">
    <name type="scientific">Tsukamurella pulmonis</name>
    <dbReference type="NCBI Taxonomy" id="47312"/>
    <lineage>
        <taxon>Bacteria</taxon>
        <taxon>Bacillati</taxon>
        <taxon>Actinomycetota</taxon>
        <taxon>Actinomycetes</taxon>
        <taxon>Mycobacteriales</taxon>
        <taxon>Tsukamurellaceae</taxon>
        <taxon>Tsukamurella</taxon>
    </lineage>
</organism>
<dbReference type="EMBL" id="FNLF01000002">
    <property type="protein sequence ID" value="SDQ37459.1"/>
    <property type="molecule type" value="Genomic_DNA"/>
</dbReference>
<dbReference type="RefSeq" id="WP_068563778.1">
    <property type="nucleotide sequence ID" value="NZ_FNLF01000002.1"/>
</dbReference>
<protein>
    <submittedName>
        <fullName evidence="1">Uncharacterized protein</fullName>
    </submittedName>
</protein>
<name>A0A1H1ACV7_9ACTN</name>
<keyword evidence="2" id="KW-1185">Reference proteome</keyword>
<accession>A0A1H1ACV7</accession>
<dbReference type="AlphaFoldDB" id="A0A1H1ACV7"/>
<sequence>MTGITGRSKDLGSADFGDPAAAVVVEARRDGRAVRIRVGETVAVLTPAQAYEAAAQLDGVLDELSVAAQVRTPARLMQARVARHLDGYVKLIWPR</sequence>
<evidence type="ECO:0000313" key="2">
    <source>
        <dbReference type="Proteomes" id="UP000183053"/>
    </source>
</evidence>
<reference evidence="2" key="1">
    <citation type="submission" date="2016-10" db="EMBL/GenBank/DDBJ databases">
        <authorList>
            <person name="Varghese N."/>
            <person name="Submissions S."/>
        </authorList>
    </citation>
    <scope>NUCLEOTIDE SEQUENCE [LARGE SCALE GENOMIC DNA]</scope>
    <source>
        <strain evidence="2">DSM 44142</strain>
    </source>
</reference>
<proteinExistence type="predicted"/>
<evidence type="ECO:0000313" key="1">
    <source>
        <dbReference type="EMBL" id="SDQ37459.1"/>
    </source>
</evidence>
<gene>
    <name evidence="1" type="ORF">SAMN04489765_0162</name>
</gene>
<dbReference type="Proteomes" id="UP000183053">
    <property type="component" value="Unassembled WGS sequence"/>
</dbReference>
<dbReference type="STRING" id="47312.SAMN04489765_0162"/>